<gene>
    <name evidence="1" type="ORF">R2E43_27335</name>
</gene>
<name>A0ACD4WTW3_STRVN</name>
<reference evidence="1" key="1">
    <citation type="submission" date="2023-10" db="EMBL/GenBank/DDBJ databases">
        <title>The genome sequence of Streptomyces violaceoruber CGMCC 4.1801.</title>
        <authorList>
            <person name="Mo P."/>
        </authorList>
    </citation>
    <scope>NUCLEOTIDE SEQUENCE</scope>
    <source>
        <strain evidence="1">CGMCC 4.1801</strain>
    </source>
</reference>
<proteinExistence type="predicted"/>
<organism evidence="1 2">
    <name type="scientific">Streptomyces violaceoruber</name>
    <dbReference type="NCBI Taxonomy" id="1935"/>
    <lineage>
        <taxon>Bacteria</taxon>
        <taxon>Bacillati</taxon>
        <taxon>Actinomycetota</taxon>
        <taxon>Actinomycetes</taxon>
        <taxon>Kitasatosporales</taxon>
        <taxon>Streptomycetaceae</taxon>
        <taxon>Streptomyces</taxon>
        <taxon>Streptomyces violaceoruber group</taxon>
    </lineage>
</organism>
<dbReference type="EMBL" id="CP137734">
    <property type="protein sequence ID" value="WOZ00960.1"/>
    <property type="molecule type" value="Genomic_DNA"/>
</dbReference>
<protein>
    <submittedName>
        <fullName evidence="1">Uncharacterized protein</fullName>
    </submittedName>
</protein>
<evidence type="ECO:0000313" key="1">
    <source>
        <dbReference type="EMBL" id="WOZ00960.1"/>
    </source>
</evidence>
<sequence>MAGDVEQSEIGRGMGVFPTEWGVPAGSQFSEERKRWVAARVQEHSSLQRLRRKAASMASRSGGTSDGSAARARVELLGKRW</sequence>
<keyword evidence="2" id="KW-1185">Reference proteome</keyword>
<accession>A0ACD4WTW3</accession>
<evidence type="ECO:0000313" key="2">
    <source>
        <dbReference type="Proteomes" id="UP001303608"/>
    </source>
</evidence>
<dbReference type="Proteomes" id="UP001303608">
    <property type="component" value="Chromosome"/>
</dbReference>